<accession>A0ABR5SD23</accession>
<feature type="region of interest" description="Disordered" evidence="1">
    <location>
        <begin position="156"/>
        <end position="176"/>
    </location>
</feature>
<feature type="region of interest" description="Disordered" evidence="1">
    <location>
        <begin position="194"/>
        <end position="232"/>
    </location>
</feature>
<keyword evidence="3" id="KW-1185">Reference proteome</keyword>
<organism evidence="2 3">
    <name type="scientific">Candidatus Magnetominusculus xianensis</name>
    <dbReference type="NCBI Taxonomy" id="1748249"/>
    <lineage>
        <taxon>Bacteria</taxon>
        <taxon>Pseudomonadati</taxon>
        <taxon>Nitrospirota</taxon>
        <taxon>Nitrospiria</taxon>
        <taxon>Nitrospirales</taxon>
        <taxon>Nitrospiraceae</taxon>
        <taxon>Candidatus Magnetominusculus</taxon>
    </lineage>
</organism>
<dbReference type="Proteomes" id="UP000060487">
    <property type="component" value="Unassembled WGS sequence"/>
</dbReference>
<gene>
    <name evidence="2" type="ORF">ASN18_3178</name>
</gene>
<evidence type="ECO:0000313" key="3">
    <source>
        <dbReference type="Proteomes" id="UP000060487"/>
    </source>
</evidence>
<comment type="caution">
    <text evidence="2">The sequence shown here is derived from an EMBL/GenBank/DDBJ whole genome shotgun (WGS) entry which is preliminary data.</text>
</comment>
<dbReference type="EMBL" id="LNQR01000128">
    <property type="protein sequence ID" value="KWT75938.1"/>
    <property type="molecule type" value="Genomic_DNA"/>
</dbReference>
<evidence type="ECO:0000256" key="1">
    <source>
        <dbReference type="SAM" id="MobiDB-lite"/>
    </source>
</evidence>
<reference evidence="2 3" key="1">
    <citation type="submission" date="2015-11" db="EMBL/GenBank/DDBJ databases">
        <authorList>
            <person name="Lin W."/>
        </authorList>
    </citation>
    <scope>NUCLEOTIDE SEQUENCE [LARGE SCALE GENOMIC DNA]</scope>
    <source>
        <strain evidence="2 3">HCH-1</strain>
    </source>
</reference>
<evidence type="ECO:0000313" key="2">
    <source>
        <dbReference type="EMBL" id="KWT75938.1"/>
    </source>
</evidence>
<feature type="compositionally biased region" description="Basic and acidic residues" evidence="1">
    <location>
        <begin position="160"/>
        <end position="176"/>
    </location>
</feature>
<feature type="compositionally biased region" description="Basic and acidic residues" evidence="1">
    <location>
        <begin position="202"/>
        <end position="223"/>
    </location>
</feature>
<dbReference type="RefSeq" id="WP_085053783.1">
    <property type="nucleotide sequence ID" value="NZ_LNQR01000128.1"/>
</dbReference>
<proteinExistence type="predicted"/>
<protein>
    <submittedName>
        <fullName evidence="2">Uncharacterized protein</fullName>
    </submittedName>
</protein>
<name>A0ABR5SD23_9BACT</name>
<sequence>MAKFDDLISTVGKFVDVQKGAWDHLEWERLVSKVQRMGYEMSGDIIHNLGTTVESLKKLYITKTNKDDMLRVVTDIPKAIARFIDETRGMWEHADWLRLLKEVEKVGIAISEETQKHIGDMLEASKRLYSAPYKEPVVEVKPTTVDPIVEIASPAASAAEAEKPTEPIDAEKPEVVKPYETEMKKYIATEAKKHVASAAKKTTGEKAEKKIKASGDSDDEPKVKRPYKKKAT</sequence>